<feature type="compositionally biased region" description="Basic and acidic residues" evidence="4">
    <location>
        <begin position="3278"/>
        <end position="3288"/>
    </location>
</feature>
<evidence type="ECO:0000259" key="5">
    <source>
        <dbReference type="Pfam" id="PF07728"/>
    </source>
</evidence>
<protein>
    <submittedName>
        <fullName evidence="7">Midasin</fullName>
    </submittedName>
</protein>
<dbReference type="PANTHER" id="PTHR48103:SF2">
    <property type="entry name" value="MIDASIN"/>
    <property type="match status" value="1"/>
</dbReference>
<feature type="compositionally biased region" description="Polar residues" evidence="4">
    <location>
        <begin position="3297"/>
        <end position="3312"/>
    </location>
</feature>
<dbReference type="InterPro" id="IPR040848">
    <property type="entry name" value="AAA_lid_7"/>
</dbReference>
<dbReference type="Pfam" id="PF07728">
    <property type="entry name" value="AAA_5"/>
    <property type="match status" value="2"/>
</dbReference>
<feature type="compositionally biased region" description="Acidic residues" evidence="4">
    <location>
        <begin position="3180"/>
        <end position="3193"/>
    </location>
</feature>
<feature type="domain" description="ATPase dynein-related AAA" evidence="5">
    <location>
        <begin position="248"/>
        <end position="292"/>
    </location>
</feature>
<dbReference type="FunFam" id="3.40.50.300:FF:004550">
    <property type="entry name" value="Midasin"/>
    <property type="match status" value="1"/>
</dbReference>
<feature type="compositionally biased region" description="Basic and acidic residues" evidence="4">
    <location>
        <begin position="3194"/>
        <end position="3203"/>
    </location>
</feature>
<name>A0A093QPF3_PHACA</name>
<evidence type="ECO:0000256" key="4">
    <source>
        <dbReference type="SAM" id="MobiDB-lite"/>
    </source>
</evidence>
<dbReference type="PANTHER" id="PTHR48103">
    <property type="entry name" value="MIDASIN-RELATED"/>
    <property type="match status" value="1"/>
</dbReference>
<dbReference type="Proteomes" id="UP000053238">
    <property type="component" value="Unassembled WGS sequence"/>
</dbReference>
<feature type="compositionally biased region" description="Basic and acidic residues" evidence="4">
    <location>
        <begin position="3414"/>
        <end position="3433"/>
    </location>
</feature>
<dbReference type="GO" id="GO:0030687">
    <property type="term" value="C:preribosome, large subunit precursor"/>
    <property type="evidence" value="ECO:0007669"/>
    <property type="project" value="TreeGrafter"/>
</dbReference>
<proteinExistence type="predicted"/>
<accession>A0A093QPF3</accession>
<feature type="domain" description="Midasin AAA lid" evidence="6">
    <location>
        <begin position="87"/>
        <end position="186"/>
    </location>
</feature>
<feature type="coiled-coil region" evidence="3">
    <location>
        <begin position="2186"/>
        <end position="2213"/>
    </location>
</feature>
<evidence type="ECO:0000259" key="6">
    <source>
        <dbReference type="Pfam" id="PF17867"/>
    </source>
</evidence>
<dbReference type="GO" id="GO:0005634">
    <property type="term" value="C:nucleus"/>
    <property type="evidence" value="ECO:0007669"/>
    <property type="project" value="TreeGrafter"/>
</dbReference>
<feature type="compositionally biased region" description="Basic and acidic residues" evidence="4">
    <location>
        <begin position="3084"/>
        <end position="3099"/>
    </location>
</feature>
<gene>
    <name evidence="7" type="ORF">N336_03153</name>
</gene>
<keyword evidence="8" id="KW-1185">Reference proteome</keyword>
<feature type="compositionally biased region" description="Basic and acidic residues" evidence="4">
    <location>
        <begin position="3370"/>
        <end position="3386"/>
    </location>
</feature>
<feature type="domain" description="ATPase dynein-related AAA" evidence="5">
    <location>
        <begin position="408"/>
        <end position="493"/>
    </location>
</feature>
<dbReference type="GO" id="GO:0016887">
    <property type="term" value="F:ATP hydrolysis activity"/>
    <property type="evidence" value="ECO:0007669"/>
    <property type="project" value="InterPro"/>
</dbReference>
<evidence type="ECO:0000313" key="7">
    <source>
        <dbReference type="EMBL" id="KFW90773.1"/>
    </source>
</evidence>
<dbReference type="EMBL" id="KL427831">
    <property type="protein sequence ID" value="KFW90773.1"/>
    <property type="molecule type" value="Genomic_DNA"/>
</dbReference>
<feature type="compositionally biased region" description="Basic and acidic residues" evidence="4">
    <location>
        <begin position="2951"/>
        <end position="2961"/>
    </location>
</feature>
<dbReference type="GO" id="GO:0000027">
    <property type="term" value="P:ribosomal large subunit assembly"/>
    <property type="evidence" value="ECO:0007669"/>
    <property type="project" value="TreeGrafter"/>
</dbReference>
<feature type="compositionally biased region" description="Basic and acidic residues" evidence="4">
    <location>
        <begin position="3338"/>
        <end position="3352"/>
    </location>
</feature>
<dbReference type="GO" id="GO:0005524">
    <property type="term" value="F:ATP binding"/>
    <property type="evidence" value="ECO:0007669"/>
    <property type="project" value="UniProtKB-KW"/>
</dbReference>
<dbReference type="Pfam" id="PF17867">
    <property type="entry name" value="AAA_lid_7"/>
    <property type="match status" value="1"/>
</dbReference>
<sequence>QLNLASQSVLEGLNACFDHRAEIYVPELGMNFHVQHKTTKIFGCQNPYRQGGGRKGLPKSFLNRFTQASLFIWFKSKVYVDPLSAEDMEFIGNTLFPAIDKSIIAKMVAFNNKIDKEVMAEKKWGQKGGPWEFNLRDLFRWCQLMLVDQSPGCYDPGQHVFLVYGERMRTREDKEKVISIFRDIFGQEADVYTGTREFHITPYNVQIGYSVLSRGNYIPRPGRSLSLLHHSLQSLESIMKCVHMSWMVILVGPAAVGKTSLVELLAHLTGHRLKIMAMNSAMDTTELLGGFEQVDINRPWQHLLEKVENAVSTLVRDSLLLTEICADDAELVLRAWSNFILNYNPKSLGEGGRSVKAELVSKLEGILVLTQRLNNKINSYSKAEFAHLVEEFRRFKLQQAQAADSNSHGTFEWVDGMLVQALQCGDWLLMDNVNFCNPSVLDRLNALLEPGGVLTMSERGVIDGTIPTIAPHPNFRLFLSMDPVHGEISRAMRNRGIEIYIPGENDGNVLDNLDLKLLLHGLGLVGDSVCDALLAVHSETKVAIAGKKSLFGSVSSLSPLLQAAALIVQQIRRGLGLAKSFYRACWEVYGRSQQLQINQKLVLELVTKHASSLTSHEIWGDYLLSMGLWPDSLPTGLFAAEDSLLSTVRSDAQVLTYCLNRLNLKNCRTLPLTLQDLQKIMQSTNPESLKFSAVEINANWMDKMEVLQASVKLFIEKATNQDWTLRVKWLNSLAKNLPQVLDPVRIQLEAGAVALGSFYSSSLSSGVSNMIKLLQPTMTDEHVMPLDPRWNMQFLDIIRNSMNFDTEMEHTDQLLILLKSVANRAVLFLEREKRSYTEKNLITSKKPRNSVLRMSLDFRKDPGSYSCLPHAIVVNLAPFFELWDAFTFHWVKSTQVALSDDDMHDILYCLLWRDRFWAISDTLTVDSPGLSLLSLHWHWVMKHLIDRIPQMLIGSDQHKVSKEIQSVSQHIQSCLANPTGISASMKILQKSLGRPLPFKDKLGMECFSQLKILSKPLNILELRLAFGESRWQEKMCCLKIAATGWKMKKALLQADGLIIRANHLEDVSLGQLKIFLKAVHSQLRAGGVIYSHSEERFTEDTVSNQLDPALLNQLCSQVQLWPAMEYIGMLWQYKLTADYVARACARRENCSQEKSICSDLVQLIAFSLKLTPAASHQLSGLWHLLHLNEISPEEVSILSSQLVNAALASFWSSTFTTDPDYWLTWRPLPATEEKNVSKSRINSSVKGPGILTRAVFSKCFFEILTSSSKTSQWDVSGLPVLSSSHVTLGEWMERAQQLQKVSTALWTNLALSSIADFRYTDARLQGIMLGRQLSALVDLVPVDLQEEFLECCEKLYLKDPVAYEFLLKILRSITDQELLPKEFLFLLLTCLQQFFGEGLKELPETAWRGSLWVNIGLVQIQVWLPQTRFDPAVKREYKLKYAKEELYQLECEWKTNDFSSQLHTGKSIEDEGVSNYIHPHLRLLSERMQRLKEQITSLSRKKAFRPPAPTYDCLYQEAHQYINSIARASSVQDLLARLLQFLRGERPKSLQAIQNLLNEEASWQQSHHQFRKHLAEEYAVFPDAIIPLQAAILQLQHGMRLVASEVYTALKSFVRPADLTNLLTSLLTFPSIGHAFPTYFARAEILCSVNSVEVLHGLKKFSLRHSEGESEAVEQPCPTLEQLLVNALLHLRSHVLCRGEMDQKSLQLFRHLCQAIINEWDEQERRAQEREAMERSLYRYRSKSHGKGRSEEEEEEEEFRRRFPLHEKDFEDITAQASLEEKMETEDPLEDQLDVGRALLSKSSMQTVMVVHQQLCLNFARSLWYQQSLPSQQAKHYFSTFISCYQTGACLVSQFYPLIGAEMNDSLLGSQLLVSTLLYNTFFEELTSDIVLQQDGPYDFYQHPNIQQVRQCQPVLDNFAKEVNGLLQEWPEHPVLVQLLVVMDRIRSFPLSCPLSKFLNGLEILLAKAQDWEENASRALSLRKHLDLVTQLIIQWRRLELNCWSVSLDNIMKQHVEKSTKHWFSIYQMIEKYVQELTEANGEETEQMDLKKLVSTLQAFIEGSTLGEFHARLQALLVFHCHVLLMPQVAEKDVLCSILWNLHNYYKQFSECVEARITELRQPIEKELKEFVKISKWNDVSFWAIKQSVEKIRRTLFKFMKKFEVVLDEPCQPALVEISTEEQLDCLQKQEESENKETKVQRLNNTLRKLLSARTDVAKRALPEECQDGITFQTESLQYRLPKLIKKMKKMCTTVTENNSFLSLVENLDQFTGGIIVSVAELQNLTFDQTSDKEKQKSEAKHIQMQKQRALSDLFKSLAKTGLSYRKGLSWSRSKDYHEILYLHPLDLRSALGVVNCTHELDATLLTEISSAWDGCQKYFYRSLARHSRLQTALLAPAKDIGLGGIERCKGFTAHLMQMLVRQRRSLTVLTEQWILLRNLLSCIQEIDSRLTADREYNVAFPPQDSIQHWTDKLQQLSMQCMMVLEELSWFVQCCPKEELTKCGDNERTDVRANICQSSGPEMGNVFMGIPDLIPSELKYLSPVTIEQLPPGCRMRNKDQLWLQLATQLTAMLENVKSMKAEVDKIRQQSRETLFYSWRDFEVCTSAMSCLLEVSVQLQGLESLFLPNGEDRQAANQMALIKSLKYIQEEVSNTSADFTAWRTQLLASVSNCSGNQRSDEEFVEHFSAKVETVIRVVLYAIQCLVERKQEDGKEEEESPEEKEDAASFDVIKAGHITKLLDEDLSADLDSLHIQKAILAVSELLENLKAYGEDYTSDKHKFFNQSCYLLVRLKPMLCKYSDLILFYLTVSLASHRSTGKLLSVLTSIFTELAQKGFCLPKELLEDEAGEGATQFHDYEDGGIGDGEGKKDVSDKIESEDQAKDSFQKGEEKEKEDQDSKPDIEGEDNAIEMSEDFDGKMHDGEQEKKENDENSDEEEELDKQMGNLDNAEADDKLDERLWGDEDEDDDEDASSKTEETGPGMDEEDSELVAKDDNLGTGNKDNKKQPPKDEENEQQEDDSGNKEKIHEQIDEREYDENEVDPYHGQQEKQPEVEPLDLPDNLNLENDEKSDEEGDEEEENAFEVDEKPVDSNEAEKTEERNEEDSGETERDDQDTEPAEEGVSEDKEEKEDEGDKDADDQEENAENTEDAAEEESQPPDEEKESAEDKGIPAADQGLQPQEEEGKDNSEMDEQIPEHEERMEHQTQGQTGQENLQSDSALELAGEASERDQSKEEYGSGASSANQSEGHESTLMARMASQKQSRKNTQSFKRKPGQADNERSMGDHNEHIHKRLRTIESSSEAKQDTAQPKQNVEEADAFEHIKQGSECYDAQTYDVASKEQEKPIMPREEKEEGDSEDAAMETEMQNNEDLRAVDTEELQPEKKKSTVTKTPGPSEVEPEIQTFDSEDVNDSMTEKLPKVTEEKPERSKDSTIHTAHQFLMDTPQ</sequence>
<dbReference type="Gene3D" id="3.40.50.300">
    <property type="entry name" value="P-loop containing nucleotide triphosphate hydrolases"/>
    <property type="match status" value="2"/>
</dbReference>
<keyword evidence="2" id="KW-0067">ATP-binding</keyword>
<keyword evidence="1" id="KW-0547">Nucleotide-binding</keyword>
<feature type="non-terminal residue" evidence="7">
    <location>
        <position position="1"/>
    </location>
</feature>
<feature type="compositionally biased region" description="Basic and acidic residues" evidence="4">
    <location>
        <begin position="3226"/>
        <end position="3236"/>
    </location>
</feature>
<feature type="compositionally biased region" description="Basic and acidic residues" evidence="4">
    <location>
        <begin position="2989"/>
        <end position="3010"/>
    </location>
</feature>
<evidence type="ECO:0000313" key="8">
    <source>
        <dbReference type="Proteomes" id="UP000053238"/>
    </source>
</evidence>
<feature type="region of interest" description="Disordered" evidence="4">
    <location>
        <begin position="1740"/>
        <end position="1761"/>
    </location>
</feature>
<dbReference type="InterPro" id="IPR027417">
    <property type="entry name" value="P-loop_NTPase"/>
</dbReference>
<evidence type="ECO:0000256" key="3">
    <source>
        <dbReference type="SAM" id="Coils"/>
    </source>
</evidence>
<dbReference type="InterPro" id="IPR011704">
    <property type="entry name" value="ATPase_dyneun-rel_AAA"/>
</dbReference>
<feature type="region of interest" description="Disordered" evidence="4">
    <location>
        <begin position="2853"/>
        <end position="3446"/>
    </location>
</feature>
<keyword evidence="3" id="KW-0175">Coiled coil</keyword>
<dbReference type="GO" id="GO:0000055">
    <property type="term" value="P:ribosomal large subunit export from nucleus"/>
    <property type="evidence" value="ECO:0007669"/>
    <property type="project" value="TreeGrafter"/>
</dbReference>
<feature type="compositionally biased region" description="Basic and acidic residues" evidence="4">
    <location>
        <begin position="2915"/>
        <end position="2930"/>
    </location>
</feature>
<organism evidence="7 8">
    <name type="scientific">Phalacrocorax carbo</name>
    <name type="common">Great cormorant</name>
    <name type="synonym">Pelecanus carbo</name>
    <dbReference type="NCBI Taxonomy" id="9209"/>
    <lineage>
        <taxon>Eukaryota</taxon>
        <taxon>Metazoa</taxon>
        <taxon>Chordata</taxon>
        <taxon>Craniata</taxon>
        <taxon>Vertebrata</taxon>
        <taxon>Euteleostomi</taxon>
        <taxon>Archelosauria</taxon>
        <taxon>Archosauria</taxon>
        <taxon>Dinosauria</taxon>
        <taxon>Saurischia</taxon>
        <taxon>Theropoda</taxon>
        <taxon>Coelurosauria</taxon>
        <taxon>Aves</taxon>
        <taxon>Neognathae</taxon>
        <taxon>Neoaves</taxon>
        <taxon>Aequornithes</taxon>
        <taxon>Suliformes</taxon>
        <taxon>Phalacrocoracidae</taxon>
        <taxon>Phalacrocorax</taxon>
    </lineage>
</organism>
<feature type="compositionally biased region" description="Acidic residues" evidence="4">
    <location>
        <begin position="3068"/>
        <end position="3083"/>
    </location>
</feature>
<reference evidence="7 8" key="1">
    <citation type="submission" date="2014-04" db="EMBL/GenBank/DDBJ databases">
        <title>Genome evolution of avian class.</title>
        <authorList>
            <person name="Zhang G."/>
            <person name="Li C."/>
        </authorList>
    </citation>
    <scope>NUCLEOTIDE SEQUENCE [LARGE SCALE GENOMIC DNA]</scope>
    <source>
        <strain evidence="7">BGI_N336</strain>
    </source>
</reference>
<feature type="compositionally biased region" description="Polar residues" evidence="4">
    <location>
        <begin position="3204"/>
        <end position="3218"/>
    </location>
</feature>
<feature type="compositionally biased region" description="Basic and acidic residues" evidence="4">
    <location>
        <begin position="3020"/>
        <end position="3032"/>
    </location>
</feature>
<feature type="compositionally biased region" description="Acidic residues" evidence="4">
    <location>
        <begin position="3100"/>
        <end position="3164"/>
    </location>
</feature>
<feature type="compositionally biased region" description="Acidic residues" evidence="4">
    <location>
        <begin position="3353"/>
        <end position="3362"/>
    </location>
</feature>
<dbReference type="SUPFAM" id="SSF52540">
    <property type="entry name" value="P-loop containing nucleoside triphosphate hydrolases"/>
    <property type="match status" value="2"/>
</dbReference>
<evidence type="ECO:0000256" key="1">
    <source>
        <dbReference type="ARBA" id="ARBA00022741"/>
    </source>
</evidence>
<dbReference type="FunFam" id="3.40.50.300:FF:000919">
    <property type="entry name" value="Midasin"/>
    <property type="match status" value="1"/>
</dbReference>
<feature type="non-terminal residue" evidence="7">
    <location>
        <position position="3446"/>
    </location>
</feature>
<feature type="compositionally biased region" description="Polar residues" evidence="4">
    <location>
        <begin position="3259"/>
        <end position="3269"/>
    </location>
</feature>
<evidence type="ECO:0000256" key="2">
    <source>
        <dbReference type="ARBA" id="ARBA00022840"/>
    </source>
</evidence>
<feature type="compositionally biased region" description="Acidic residues" evidence="4">
    <location>
        <begin position="2903"/>
        <end position="2914"/>
    </location>
</feature>
<feature type="compositionally biased region" description="Basic and acidic residues" evidence="4">
    <location>
        <begin position="2865"/>
        <end position="2902"/>
    </location>
</feature>